<dbReference type="PANTHER" id="PTHR39160:SF6">
    <property type="entry name" value="CELL WALL-BINDING PROTEIN YOCH"/>
    <property type="match status" value="1"/>
</dbReference>
<comment type="caution">
    <text evidence="3">The sequence shown here is derived from an EMBL/GenBank/DDBJ whole genome shotgun (WGS) entry which is preliminary data.</text>
</comment>
<proteinExistence type="predicted"/>
<dbReference type="EMBL" id="AHFB01000133">
    <property type="protein sequence ID" value="EOO25741.1"/>
    <property type="molecule type" value="Genomic_DNA"/>
</dbReference>
<feature type="region of interest" description="Disordered" evidence="2">
    <location>
        <begin position="1"/>
        <end position="26"/>
    </location>
</feature>
<dbReference type="InterPro" id="IPR051933">
    <property type="entry name" value="Resuscitation_pf_RpfB"/>
</dbReference>
<dbReference type="InterPro" id="IPR036908">
    <property type="entry name" value="RlpA-like_sf"/>
</dbReference>
<evidence type="ECO:0000256" key="2">
    <source>
        <dbReference type="SAM" id="MobiDB-lite"/>
    </source>
</evidence>
<dbReference type="PANTHER" id="PTHR39160">
    <property type="entry name" value="CELL WALL-BINDING PROTEIN YOCH"/>
    <property type="match status" value="1"/>
</dbReference>
<organism evidence="3 4">
    <name type="scientific">Bacillus cereus VD133</name>
    <dbReference type="NCBI Taxonomy" id="1053233"/>
    <lineage>
        <taxon>Bacteria</taxon>
        <taxon>Bacillati</taxon>
        <taxon>Bacillota</taxon>
        <taxon>Bacilli</taxon>
        <taxon>Bacillales</taxon>
        <taxon>Bacillaceae</taxon>
        <taxon>Bacillus</taxon>
        <taxon>Bacillus cereus group</taxon>
    </lineage>
</organism>
<feature type="compositionally biased region" description="Basic residues" evidence="2">
    <location>
        <begin position="1"/>
        <end position="11"/>
    </location>
</feature>
<keyword evidence="1" id="KW-0732">Signal</keyword>
<evidence type="ECO:0000256" key="1">
    <source>
        <dbReference type="ARBA" id="ARBA00022729"/>
    </source>
</evidence>
<dbReference type="Proteomes" id="UP000014018">
    <property type="component" value="Unassembled WGS sequence"/>
</dbReference>
<accession>A0A9W5PL16</accession>
<protein>
    <submittedName>
        <fullName evidence="3">Uncharacterized protein</fullName>
    </submittedName>
</protein>
<sequence length="98" mass="10998">MLTHPKTKKPAPVKEKEVETNAPTYNHKLTVEATAYTVDPSENGDEYGEHALTAIGHDLTANPNMKMVAVDPKVISLGSTVWVEGIWGSNRRWHWWCN</sequence>
<dbReference type="Gene3D" id="2.40.40.10">
    <property type="entry name" value="RlpA-like domain"/>
    <property type="match status" value="1"/>
</dbReference>
<name>A0A9W5PL16_BACCE</name>
<evidence type="ECO:0000313" key="4">
    <source>
        <dbReference type="Proteomes" id="UP000014018"/>
    </source>
</evidence>
<dbReference type="AlphaFoldDB" id="A0A9W5PL16"/>
<gene>
    <name evidence="3" type="ORF">IIU_06079</name>
</gene>
<reference evidence="3 4" key="1">
    <citation type="submission" date="2012-12" db="EMBL/GenBank/DDBJ databases">
        <title>The Genome Sequence of Bacillus cereus VD133.</title>
        <authorList>
            <consortium name="The Broad Institute Genome Sequencing Platform"/>
            <consortium name="The Broad Institute Genome Sequencing Center for Infectious Disease"/>
            <person name="Feldgarden M."/>
            <person name="Van der Auwera G.A."/>
            <person name="Mahillon J."/>
            <person name="Duprez V."/>
            <person name="Timmery S."/>
            <person name="Mattelet C."/>
            <person name="Dierick K."/>
            <person name="Sun M."/>
            <person name="Yu Z."/>
            <person name="Zhu L."/>
            <person name="Hu X."/>
            <person name="Shank E.B."/>
            <person name="Swiecicka I."/>
            <person name="Hansen B.M."/>
            <person name="Andrup L."/>
            <person name="Walker B."/>
            <person name="Young S.K."/>
            <person name="Zeng Q."/>
            <person name="Gargeya S."/>
            <person name="Fitzgerald M."/>
            <person name="Haas B."/>
            <person name="Abouelleil A."/>
            <person name="Alvarado L."/>
            <person name="Arachchi H.M."/>
            <person name="Berlin A.M."/>
            <person name="Chapman S.B."/>
            <person name="Dewar J."/>
            <person name="Goldberg J."/>
            <person name="Griggs A."/>
            <person name="Gujja S."/>
            <person name="Hansen M."/>
            <person name="Howarth C."/>
            <person name="Imamovic A."/>
            <person name="Larimer J."/>
            <person name="McCowan C."/>
            <person name="Murphy C."/>
            <person name="Neiman D."/>
            <person name="Pearson M."/>
            <person name="Priest M."/>
            <person name="Roberts A."/>
            <person name="Saif S."/>
            <person name="Shea T."/>
            <person name="Sisk P."/>
            <person name="Sykes S."/>
            <person name="Wortman J."/>
            <person name="Nusbaum C."/>
            <person name="Birren B."/>
        </authorList>
    </citation>
    <scope>NUCLEOTIDE SEQUENCE [LARGE SCALE GENOMIC DNA]</scope>
    <source>
        <strain evidence="3 4">VD133</strain>
    </source>
</reference>
<evidence type="ECO:0000313" key="3">
    <source>
        <dbReference type="EMBL" id="EOO25741.1"/>
    </source>
</evidence>